<evidence type="ECO:0000256" key="4">
    <source>
        <dbReference type="ARBA" id="ARBA00011277"/>
    </source>
</evidence>
<dbReference type="STRING" id="99883.ENSTNIP00000007181"/>
<evidence type="ECO:0000256" key="10">
    <source>
        <dbReference type="PROSITE-ProRule" id="PRU01319"/>
    </source>
</evidence>
<dbReference type="GO" id="GO:0006298">
    <property type="term" value="P:mismatch repair"/>
    <property type="evidence" value="ECO:0007669"/>
    <property type="project" value="TreeGrafter"/>
</dbReference>
<feature type="domain" description="RNase H type-2" evidence="12">
    <location>
        <begin position="31"/>
        <end position="253"/>
    </location>
</feature>
<comment type="cofactor">
    <cofactor evidence="2">
        <name>Mg(2+)</name>
        <dbReference type="ChEBI" id="CHEBI:18420"/>
    </cofactor>
</comment>
<proteinExistence type="inferred from homology"/>
<dbReference type="InParanoid" id="H3CG04"/>
<protein>
    <recommendedName>
        <fullName evidence="11">Ribonuclease</fullName>
        <ecNumber evidence="11">3.1.26.4</ecNumber>
    </recommendedName>
</protein>
<dbReference type="AlphaFoldDB" id="H3CG04"/>
<dbReference type="Proteomes" id="UP000007303">
    <property type="component" value="Unassembled WGS sequence"/>
</dbReference>
<evidence type="ECO:0000256" key="6">
    <source>
        <dbReference type="ARBA" id="ARBA00022723"/>
    </source>
</evidence>
<dbReference type="InterPro" id="IPR036397">
    <property type="entry name" value="RNaseH_sf"/>
</dbReference>
<evidence type="ECO:0000313" key="14">
    <source>
        <dbReference type="Proteomes" id="UP000007303"/>
    </source>
</evidence>
<dbReference type="Ensembl" id="ENSTNIT00000007339.1">
    <property type="protein sequence ID" value="ENSTNIP00000007181.1"/>
    <property type="gene ID" value="ENSTNIG00000004533.1"/>
</dbReference>
<dbReference type="Gene3D" id="3.30.420.10">
    <property type="entry name" value="Ribonuclease H-like superfamily/Ribonuclease H"/>
    <property type="match status" value="1"/>
</dbReference>
<dbReference type="PANTHER" id="PTHR10954">
    <property type="entry name" value="RIBONUCLEASE H2 SUBUNIT A"/>
    <property type="match status" value="1"/>
</dbReference>
<dbReference type="OMA" id="REECRFF"/>
<sequence>PSLMDLSPFESDNSVSCRLTSPIPDACRAEECCLGIDEAGRGPVLGPMVYGICFCPISRKDELKDLKVADSKTLTEAEREALFEKLDEAKSYIGWALQVLSPNTISTSMLQRTKYNLNALSHDTAIGLVQYALDGVQLKEVFVDTVGPAEKYEDKLSKIFPGVNVTVRPKADSLFPIVSAASICAKVARDHAVKHWRFAEELGEADTDYGSGYPNDPKTKAWLLRYLDPVFGYPQFVRFSWSTAQTLMDSRGVTVQLDDDEEGGERAAQRQNSRSMLSYFSAPARGDNPNSTGRTHRFFSDRRLRSLDTL</sequence>
<dbReference type="GO" id="GO:0043137">
    <property type="term" value="P:DNA replication, removal of RNA primer"/>
    <property type="evidence" value="ECO:0007669"/>
    <property type="project" value="TreeGrafter"/>
</dbReference>
<evidence type="ECO:0000256" key="3">
    <source>
        <dbReference type="ARBA" id="ARBA00007058"/>
    </source>
</evidence>
<comment type="cofactor">
    <cofactor evidence="10">
        <name>Mn(2+)</name>
        <dbReference type="ChEBI" id="CHEBI:29035"/>
    </cofactor>
    <cofactor evidence="10">
        <name>Mg(2+)</name>
        <dbReference type="ChEBI" id="CHEBI:18420"/>
    </cofactor>
    <text evidence="10">Manganese or magnesium. Binds 1 divalent metal ion per monomer in the absence of substrate. May bind a second metal ion after substrate binding.</text>
</comment>
<keyword evidence="8 10" id="KW-0378">Hydrolase</keyword>
<evidence type="ECO:0000256" key="8">
    <source>
        <dbReference type="ARBA" id="ARBA00022801"/>
    </source>
</evidence>
<reference evidence="14" key="1">
    <citation type="journal article" date="2004" name="Nature">
        <title>Genome duplication in the teleost fish Tetraodon nigroviridis reveals the early vertebrate proto-karyotype.</title>
        <authorList>
            <person name="Jaillon O."/>
            <person name="Aury J.-M."/>
            <person name="Brunet F."/>
            <person name="Petit J.-L."/>
            <person name="Stange-Thomann N."/>
            <person name="Mauceli E."/>
            <person name="Bouneau L."/>
            <person name="Fischer C."/>
            <person name="Ozouf-Costaz C."/>
            <person name="Bernot A."/>
            <person name="Nicaud S."/>
            <person name="Jaffe D."/>
            <person name="Fisher S."/>
            <person name="Lutfalla G."/>
            <person name="Dossat C."/>
            <person name="Segurens B."/>
            <person name="Dasilva C."/>
            <person name="Salanoubat M."/>
            <person name="Levy M."/>
            <person name="Boudet N."/>
            <person name="Castellano S."/>
            <person name="Anthouard V."/>
            <person name="Jubin C."/>
            <person name="Castelli V."/>
            <person name="Katinka M."/>
            <person name="Vacherie B."/>
            <person name="Biemont C."/>
            <person name="Skalli Z."/>
            <person name="Cattolico L."/>
            <person name="Poulain J."/>
            <person name="De Berardinis V."/>
            <person name="Cruaud C."/>
            <person name="Duprat S."/>
            <person name="Brottier P."/>
            <person name="Coutanceau J.-P."/>
            <person name="Gouzy J."/>
            <person name="Parra G."/>
            <person name="Lardier G."/>
            <person name="Chapple C."/>
            <person name="McKernan K.J."/>
            <person name="McEwan P."/>
            <person name="Bosak S."/>
            <person name="Kellis M."/>
            <person name="Volff J.-N."/>
            <person name="Guigo R."/>
            <person name="Zody M.C."/>
            <person name="Mesirov J."/>
            <person name="Lindblad-Toh K."/>
            <person name="Birren B."/>
            <person name="Nusbaum C."/>
            <person name="Kahn D."/>
            <person name="Robinson-Rechavi M."/>
            <person name="Laudet V."/>
            <person name="Schachter V."/>
            <person name="Quetier F."/>
            <person name="Saurin W."/>
            <person name="Scarpelli C."/>
            <person name="Wincker P."/>
            <person name="Lander E.S."/>
            <person name="Weissenbach J."/>
            <person name="Roest Crollius H."/>
        </authorList>
    </citation>
    <scope>NUCLEOTIDE SEQUENCE [LARGE SCALE GENOMIC DNA]</scope>
</reference>
<comment type="subunit">
    <text evidence="4">The RNase H2 complex is a heterotrimer composed of the catalytic subunit RNASEH2A and the non-catalytic subunits RNASEH2B and RNASEH2C.</text>
</comment>
<keyword evidence="14" id="KW-1185">Reference proteome</keyword>
<organism evidence="13 14">
    <name type="scientific">Tetraodon nigroviridis</name>
    <name type="common">Spotted green pufferfish</name>
    <name type="synonym">Chelonodon nigroviridis</name>
    <dbReference type="NCBI Taxonomy" id="99883"/>
    <lineage>
        <taxon>Eukaryota</taxon>
        <taxon>Metazoa</taxon>
        <taxon>Chordata</taxon>
        <taxon>Craniata</taxon>
        <taxon>Vertebrata</taxon>
        <taxon>Euteleostomi</taxon>
        <taxon>Actinopterygii</taxon>
        <taxon>Neopterygii</taxon>
        <taxon>Teleostei</taxon>
        <taxon>Neoteleostei</taxon>
        <taxon>Acanthomorphata</taxon>
        <taxon>Eupercaria</taxon>
        <taxon>Tetraodontiformes</taxon>
        <taxon>Tetradontoidea</taxon>
        <taxon>Tetraodontidae</taxon>
        <taxon>Tetraodon</taxon>
    </lineage>
</organism>
<feature type="binding site" evidence="10">
    <location>
        <position position="38"/>
    </location>
    <ligand>
        <name>a divalent metal cation</name>
        <dbReference type="ChEBI" id="CHEBI:60240"/>
    </ligand>
</feature>
<dbReference type="PROSITE" id="PS51975">
    <property type="entry name" value="RNASE_H_2"/>
    <property type="match status" value="1"/>
</dbReference>
<evidence type="ECO:0000256" key="1">
    <source>
        <dbReference type="ARBA" id="ARBA00000077"/>
    </source>
</evidence>
<dbReference type="GO" id="GO:0032299">
    <property type="term" value="C:ribonuclease H2 complex"/>
    <property type="evidence" value="ECO:0007669"/>
    <property type="project" value="UniProtKB-ARBA"/>
</dbReference>
<reference evidence="13" key="3">
    <citation type="submission" date="2025-09" db="UniProtKB">
        <authorList>
            <consortium name="Ensembl"/>
        </authorList>
    </citation>
    <scope>IDENTIFICATION</scope>
</reference>
<dbReference type="CDD" id="cd07181">
    <property type="entry name" value="RNase_HII_eukaryota_like"/>
    <property type="match status" value="1"/>
</dbReference>
<evidence type="ECO:0000256" key="7">
    <source>
        <dbReference type="ARBA" id="ARBA00022759"/>
    </source>
</evidence>
<feature type="binding site" evidence="10">
    <location>
        <position position="37"/>
    </location>
    <ligand>
        <name>a divalent metal cation</name>
        <dbReference type="ChEBI" id="CHEBI:60240"/>
    </ligand>
</feature>
<keyword evidence="5 10" id="KW-0540">Nuclease</keyword>
<evidence type="ECO:0000259" key="12">
    <source>
        <dbReference type="PROSITE" id="PS51975"/>
    </source>
</evidence>
<keyword evidence="7 10" id="KW-0255">Endonuclease</keyword>
<comment type="function">
    <text evidence="11">Endonuclease that specifically degrades the RNA of RNA-DNA hybrids.</text>
</comment>
<dbReference type="FunFam" id="3.30.420.10:FF:000016">
    <property type="entry name" value="Ribonuclease"/>
    <property type="match status" value="1"/>
</dbReference>
<comment type="function">
    <text evidence="9">Catalytic subunit of RNase HII, an endonuclease that specifically degrades the RNA of RNA:DNA hybrids. Participates in DNA replication, possibly by mediating the removal of lagging-strand Okazaki fragment RNA primers during DNA replication. Mediates the excision of single ribonucleotides from DNA:RNA duplexes.</text>
</comment>
<dbReference type="GO" id="GO:0004523">
    <property type="term" value="F:RNA-DNA hybrid ribonuclease activity"/>
    <property type="evidence" value="ECO:0007669"/>
    <property type="project" value="UniProtKB-UniRule"/>
</dbReference>
<evidence type="ECO:0000313" key="13">
    <source>
        <dbReference type="Ensembl" id="ENSTNIP00000007181.1"/>
    </source>
</evidence>
<keyword evidence="6 10" id="KW-0479">Metal-binding</keyword>
<feature type="binding site" evidence="10">
    <location>
        <position position="144"/>
    </location>
    <ligand>
        <name>a divalent metal cation</name>
        <dbReference type="ChEBI" id="CHEBI:60240"/>
    </ligand>
</feature>
<dbReference type="Gene3D" id="1.10.10.460">
    <property type="entry name" value="Ribonuclease hii. Domain 2"/>
    <property type="match status" value="1"/>
</dbReference>
<evidence type="ECO:0000256" key="5">
    <source>
        <dbReference type="ARBA" id="ARBA00022722"/>
    </source>
</evidence>
<dbReference type="GO" id="GO:0046872">
    <property type="term" value="F:metal ion binding"/>
    <property type="evidence" value="ECO:0007669"/>
    <property type="project" value="UniProtKB-KW"/>
</dbReference>
<comment type="similarity">
    <text evidence="3">Belongs to the RNase HII family. Eukaryotic subfamily.</text>
</comment>
<dbReference type="GeneTree" id="ENSGT00390000010768"/>
<evidence type="ECO:0000256" key="9">
    <source>
        <dbReference type="ARBA" id="ARBA00024981"/>
    </source>
</evidence>
<dbReference type="InterPro" id="IPR023160">
    <property type="entry name" value="RNase_HII_hlx-loop-hlx_cap_dom"/>
</dbReference>
<accession>H3CG04</accession>
<dbReference type="GO" id="GO:0003723">
    <property type="term" value="F:RNA binding"/>
    <property type="evidence" value="ECO:0007669"/>
    <property type="project" value="UniProtKB-UniRule"/>
</dbReference>
<dbReference type="PANTHER" id="PTHR10954:SF7">
    <property type="entry name" value="RIBONUCLEASE H2 SUBUNIT A"/>
    <property type="match status" value="1"/>
</dbReference>
<dbReference type="InterPro" id="IPR004649">
    <property type="entry name" value="RNase_H2_suA"/>
</dbReference>
<dbReference type="EC" id="3.1.26.4" evidence="11"/>
<comment type="catalytic activity">
    <reaction evidence="1 10 11">
        <text>Endonucleolytic cleavage to 5'-phosphomonoester.</text>
        <dbReference type="EC" id="3.1.26.4"/>
    </reaction>
</comment>
<dbReference type="NCBIfam" id="TIGR00729">
    <property type="entry name" value="ribonuclease HII"/>
    <property type="match status" value="1"/>
</dbReference>
<dbReference type="HOGENOM" id="CLU_036532_0_3_1"/>
<reference evidence="13" key="2">
    <citation type="submission" date="2025-08" db="UniProtKB">
        <authorList>
            <consortium name="Ensembl"/>
        </authorList>
    </citation>
    <scope>IDENTIFICATION</scope>
</reference>
<evidence type="ECO:0000256" key="11">
    <source>
        <dbReference type="RuleBase" id="RU003515"/>
    </source>
</evidence>
<dbReference type="InterPro" id="IPR024567">
    <property type="entry name" value="RNase_HII/HIII_dom"/>
</dbReference>
<dbReference type="Pfam" id="PF01351">
    <property type="entry name" value="RNase_HII"/>
    <property type="match status" value="1"/>
</dbReference>
<evidence type="ECO:0000256" key="2">
    <source>
        <dbReference type="ARBA" id="ARBA00001946"/>
    </source>
</evidence>
<dbReference type="InterPro" id="IPR001352">
    <property type="entry name" value="RNase_HII/HIII"/>
</dbReference>
<dbReference type="SUPFAM" id="SSF53098">
    <property type="entry name" value="Ribonuclease H-like"/>
    <property type="match status" value="1"/>
</dbReference>
<dbReference type="InterPro" id="IPR012337">
    <property type="entry name" value="RNaseH-like_sf"/>
</dbReference>
<name>H3CG04_TETNG</name>
<dbReference type="FunFam" id="1.10.10.460:FF:000001">
    <property type="entry name" value="Ribonuclease"/>
    <property type="match status" value="1"/>
</dbReference>